<dbReference type="Gene3D" id="1.10.287.130">
    <property type="match status" value="1"/>
</dbReference>
<keyword evidence="6" id="KW-0808">Transferase</keyword>
<evidence type="ECO:0000256" key="10">
    <source>
        <dbReference type="ARBA" id="ARBA00022840"/>
    </source>
</evidence>
<dbReference type="NCBIfam" id="TIGR00229">
    <property type="entry name" value="sensory_box"/>
    <property type="match status" value="3"/>
</dbReference>
<keyword evidence="15" id="KW-0175">Coiled coil</keyword>
<dbReference type="Pfam" id="PF00512">
    <property type="entry name" value="HisKA"/>
    <property type="match status" value="1"/>
</dbReference>
<evidence type="ECO:0000256" key="4">
    <source>
        <dbReference type="ARBA" id="ARBA00022475"/>
    </source>
</evidence>
<dbReference type="CDD" id="cd17546">
    <property type="entry name" value="REC_hyHK_CKI1_RcsC-like"/>
    <property type="match status" value="1"/>
</dbReference>
<dbReference type="InterPro" id="IPR004358">
    <property type="entry name" value="Sig_transdc_His_kin-like_C"/>
</dbReference>
<evidence type="ECO:0000256" key="13">
    <source>
        <dbReference type="ARBA" id="ARBA00023136"/>
    </source>
</evidence>
<dbReference type="CDD" id="cd16922">
    <property type="entry name" value="HATPase_EvgS-ArcB-TorS-like"/>
    <property type="match status" value="1"/>
</dbReference>
<evidence type="ECO:0000256" key="8">
    <source>
        <dbReference type="ARBA" id="ARBA00022741"/>
    </source>
</evidence>
<dbReference type="PROSITE" id="PS50113">
    <property type="entry name" value="PAC"/>
    <property type="match status" value="1"/>
</dbReference>
<dbReference type="SMART" id="SM00388">
    <property type="entry name" value="HisKA"/>
    <property type="match status" value="1"/>
</dbReference>
<keyword evidence="13" id="KW-0472">Membrane</keyword>
<dbReference type="InterPro" id="IPR013656">
    <property type="entry name" value="PAS_4"/>
</dbReference>
<evidence type="ECO:0000256" key="5">
    <source>
        <dbReference type="ARBA" id="ARBA00022553"/>
    </source>
</evidence>
<dbReference type="Gene3D" id="3.40.50.2300">
    <property type="match status" value="1"/>
</dbReference>
<dbReference type="CDD" id="cd00130">
    <property type="entry name" value="PAS"/>
    <property type="match status" value="3"/>
</dbReference>
<organism evidence="20 21">
    <name type="scientific">Eiseniibacteriota bacterium</name>
    <dbReference type="NCBI Taxonomy" id="2212470"/>
    <lineage>
        <taxon>Bacteria</taxon>
        <taxon>Candidatus Eiseniibacteriota</taxon>
    </lineage>
</organism>
<dbReference type="InterPro" id="IPR011006">
    <property type="entry name" value="CheY-like_superfamily"/>
</dbReference>
<dbReference type="InterPro" id="IPR036097">
    <property type="entry name" value="HisK_dim/P_sf"/>
</dbReference>
<dbReference type="PROSITE" id="PS50109">
    <property type="entry name" value="HIS_KIN"/>
    <property type="match status" value="1"/>
</dbReference>
<dbReference type="CDD" id="cd00082">
    <property type="entry name" value="HisKA"/>
    <property type="match status" value="1"/>
</dbReference>
<dbReference type="Gene3D" id="3.30.565.10">
    <property type="entry name" value="Histidine kinase-like ATPase, C-terminal domain"/>
    <property type="match status" value="1"/>
</dbReference>
<dbReference type="EMBL" id="JAGQHS010000174">
    <property type="protein sequence ID" value="MCA9758444.1"/>
    <property type="molecule type" value="Genomic_DNA"/>
</dbReference>
<sequence length="778" mass="86055">MRFSNSQPGQSGNDPVDYRSFFDTIEDIVLVCSLDGEVRFANRRLKERLGFEFDPDHPLSVVRLHAEEDRPEAARIFQDMLRGERTTCPLPMTTADGRSVPVETRVWLGDWNGEACIFGIVKDLSVQEAERQRFERLFRANPAPMGITDVRTGRLVDVNEAFVQTLGYDRDDIVGRTSTELDLFVDEDRRKEAAQLLARNGSFSSFEADVRTATGEVLKGVFYGELLSNQDRDEMLTVMVNITPQLEARAALWESEGLLRSTIESMQDLVFALDDQGRFLDLAATAVQGTAYREPAEYVGAHYSSILPPDAAAKVDAAIEALLRGEEASPIEYSLDVNGSQRQYSARVSLRRDLEGRFLGTTAVVRDVTKARRAEQELRAAHDRAERNAERALEASRAKSEFLANMSHEIRTPLNGVIGMVDLLLGSNLDEEQQGFVSTIQTSGRALLNVIDDILDFSRIEAGRLTLQAEDFDPRELLAQVLEIVSSGAREKGLDLSCSVDPRTPSQVHGDQKRLRQILLNLVGNAIKFTDQGGVSIETRAVPAGPSKMRMEFTVRDSGIGIPQDQFERLFEKFSQVDGSATRRHGGTGLGLAIARQLVEMMGGSIRCQSTIGEGSEFWFDVELARVNGSGGTLRTPSEASASVGPRSAEQSKRVLLVEDNTVNQRVAHAMLQRLGYEVDLAEDGERALEALRVNRYQVVLMDCQMPVMDGYEATRRLRDEAEGALDPAVPVIAMTAHAMNGDRERCLAAGMDDYMSKPVSLDAMREVLARWVGSVPA</sequence>
<dbReference type="GO" id="GO:0000155">
    <property type="term" value="F:phosphorelay sensor kinase activity"/>
    <property type="evidence" value="ECO:0007669"/>
    <property type="project" value="InterPro"/>
</dbReference>
<dbReference type="SMART" id="SM00448">
    <property type="entry name" value="REC"/>
    <property type="match status" value="1"/>
</dbReference>
<dbReference type="Pfam" id="PF13426">
    <property type="entry name" value="PAS_9"/>
    <property type="match status" value="1"/>
</dbReference>
<dbReference type="PRINTS" id="PR00344">
    <property type="entry name" value="BCTRLSENSOR"/>
</dbReference>
<dbReference type="FunFam" id="1.10.287.130:FF:000003">
    <property type="entry name" value="Histidine kinase"/>
    <property type="match status" value="1"/>
</dbReference>
<dbReference type="SUPFAM" id="SSF52172">
    <property type="entry name" value="CheY-like"/>
    <property type="match status" value="1"/>
</dbReference>
<dbReference type="InterPro" id="IPR003661">
    <property type="entry name" value="HisK_dim/P_dom"/>
</dbReference>
<dbReference type="Pfam" id="PF00072">
    <property type="entry name" value="Response_reg"/>
    <property type="match status" value="1"/>
</dbReference>
<dbReference type="FunFam" id="3.30.565.10:FF:000010">
    <property type="entry name" value="Sensor histidine kinase RcsC"/>
    <property type="match status" value="1"/>
</dbReference>
<dbReference type="GO" id="GO:0005524">
    <property type="term" value="F:ATP binding"/>
    <property type="evidence" value="ECO:0007669"/>
    <property type="project" value="UniProtKB-KW"/>
</dbReference>
<keyword evidence="8" id="KW-0547">Nucleotide-binding</keyword>
<dbReference type="AlphaFoldDB" id="A0A956NJY6"/>
<evidence type="ECO:0000259" key="16">
    <source>
        <dbReference type="PROSITE" id="PS50109"/>
    </source>
</evidence>
<evidence type="ECO:0000256" key="12">
    <source>
        <dbReference type="ARBA" id="ARBA00023012"/>
    </source>
</evidence>
<keyword evidence="10" id="KW-0067">ATP-binding</keyword>
<dbReference type="SMART" id="SM00091">
    <property type="entry name" value="PAS"/>
    <property type="match status" value="3"/>
</dbReference>
<evidence type="ECO:0000256" key="6">
    <source>
        <dbReference type="ARBA" id="ARBA00022679"/>
    </source>
</evidence>
<dbReference type="Proteomes" id="UP000739538">
    <property type="component" value="Unassembled WGS sequence"/>
</dbReference>
<proteinExistence type="predicted"/>
<keyword evidence="4" id="KW-1003">Cell membrane</keyword>
<dbReference type="SUPFAM" id="SSF55874">
    <property type="entry name" value="ATPase domain of HSP90 chaperone/DNA topoisomerase II/histidine kinase"/>
    <property type="match status" value="1"/>
</dbReference>
<feature type="domain" description="PAS" evidence="18">
    <location>
        <begin position="130"/>
        <end position="189"/>
    </location>
</feature>
<dbReference type="Pfam" id="PF02518">
    <property type="entry name" value="HATPase_c"/>
    <property type="match status" value="1"/>
</dbReference>
<dbReference type="InterPro" id="IPR003594">
    <property type="entry name" value="HATPase_dom"/>
</dbReference>
<evidence type="ECO:0000256" key="1">
    <source>
        <dbReference type="ARBA" id="ARBA00000085"/>
    </source>
</evidence>
<dbReference type="InterPro" id="IPR035965">
    <property type="entry name" value="PAS-like_dom_sf"/>
</dbReference>
<dbReference type="SMART" id="SM00387">
    <property type="entry name" value="HATPase_c"/>
    <property type="match status" value="1"/>
</dbReference>
<dbReference type="PROSITE" id="PS50110">
    <property type="entry name" value="RESPONSE_REGULATORY"/>
    <property type="match status" value="1"/>
</dbReference>
<dbReference type="SUPFAM" id="SSF47384">
    <property type="entry name" value="Homodimeric domain of signal transducing histidine kinase"/>
    <property type="match status" value="1"/>
</dbReference>
<evidence type="ECO:0000256" key="11">
    <source>
        <dbReference type="ARBA" id="ARBA00022989"/>
    </source>
</evidence>
<gene>
    <name evidence="20" type="ORF">KDA27_21790</name>
</gene>
<dbReference type="InterPro" id="IPR036890">
    <property type="entry name" value="HATPase_C_sf"/>
</dbReference>
<evidence type="ECO:0000256" key="15">
    <source>
        <dbReference type="SAM" id="Coils"/>
    </source>
</evidence>
<evidence type="ECO:0000256" key="14">
    <source>
        <dbReference type="PROSITE-ProRule" id="PRU00169"/>
    </source>
</evidence>
<comment type="caution">
    <text evidence="20">The sequence shown here is derived from an EMBL/GenBank/DDBJ whole genome shotgun (WGS) entry which is preliminary data.</text>
</comment>
<feature type="coiled-coil region" evidence="15">
    <location>
        <begin position="368"/>
        <end position="395"/>
    </location>
</feature>
<evidence type="ECO:0000256" key="9">
    <source>
        <dbReference type="ARBA" id="ARBA00022777"/>
    </source>
</evidence>
<feature type="domain" description="Histidine kinase" evidence="16">
    <location>
        <begin position="405"/>
        <end position="626"/>
    </location>
</feature>
<reference evidence="20" key="1">
    <citation type="submission" date="2020-04" db="EMBL/GenBank/DDBJ databases">
        <authorList>
            <person name="Zhang T."/>
        </authorList>
    </citation>
    <scope>NUCLEOTIDE SEQUENCE</scope>
    <source>
        <strain evidence="20">HKST-UBA02</strain>
    </source>
</reference>
<evidence type="ECO:0000313" key="21">
    <source>
        <dbReference type="Proteomes" id="UP000739538"/>
    </source>
</evidence>
<dbReference type="Pfam" id="PF08448">
    <property type="entry name" value="PAS_4"/>
    <property type="match status" value="1"/>
</dbReference>
<dbReference type="InterPro" id="IPR005467">
    <property type="entry name" value="His_kinase_dom"/>
</dbReference>
<dbReference type="InterPro" id="IPR000700">
    <property type="entry name" value="PAS-assoc_C"/>
</dbReference>
<dbReference type="InterPro" id="IPR001789">
    <property type="entry name" value="Sig_transdc_resp-reg_receiver"/>
</dbReference>
<dbReference type="PANTHER" id="PTHR45339:SF1">
    <property type="entry name" value="HYBRID SIGNAL TRANSDUCTION HISTIDINE KINASE J"/>
    <property type="match status" value="1"/>
</dbReference>
<evidence type="ECO:0000259" key="18">
    <source>
        <dbReference type="PROSITE" id="PS50112"/>
    </source>
</evidence>
<dbReference type="GO" id="GO:0005886">
    <property type="term" value="C:plasma membrane"/>
    <property type="evidence" value="ECO:0007669"/>
    <property type="project" value="UniProtKB-SubCell"/>
</dbReference>
<protein>
    <recommendedName>
        <fullName evidence="3">histidine kinase</fullName>
        <ecNumber evidence="3">2.7.13.3</ecNumber>
    </recommendedName>
</protein>
<dbReference type="InterPro" id="IPR000014">
    <property type="entry name" value="PAS"/>
</dbReference>
<dbReference type="PANTHER" id="PTHR45339">
    <property type="entry name" value="HYBRID SIGNAL TRANSDUCTION HISTIDINE KINASE J"/>
    <property type="match status" value="1"/>
</dbReference>
<evidence type="ECO:0000313" key="20">
    <source>
        <dbReference type="EMBL" id="MCA9758444.1"/>
    </source>
</evidence>
<keyword evidence="5 14" id="KW-0597">Phosphoprotein</keyword>
<dbReference type="Pfam" id="PF13188">
    <property type="entry name" value="PAS_8"/>
    <property type="match status" value="1"/>
</dbReference>
<keyword evidence="9" id="KW-0418">Kinase</keyword>
<dbReference type="EC" id="2.7.13.3" evidence="3"/>
<comment type="catalytic activity">
    <reaction evidence="1">
        <text>ATP + protein L-histidine = ADP + protein N-phospho-L-histidine.</text>
        <dbReference type="EC" id="2.7.13.3"/>
    </reaction>
</comment>
<evidence type="ECO:0000256" key="7">
    <source>
        <dbReference type="ARBA" id="ARBA00022692"/>
    </source>
</evidence>
<feature type="domain" description="PAS" evidence="18">
    <location>
        <begin position="255"/>
        <end position="326"/>
    </location>
</feature>
<comment type="subcellular location">
    <subcellularLocation>
        <location evidence="2">Cell membrane</location>
        <topology evidence="2">Multi-pass membrane protein</topology>
    </subcellularLocation>
</comment>
<dbReference type="Gene3D" id="3.30.450.20">
    <property type="entry name" value="PAS domain"/>
    <property type="match status" value="3"/>
</dbReference>
<evidence type="ECO:0000256" key="3">
    <source>
        <dbReference type="ARBA" id="ARBA00012438"/>
    </source>
</evidence>
<feature type="modified residue" description="4-aspartylphosphate" evidence="14">
    <location>
        <position position="703"/>
    </location>
</feature>
<name>A0A956NJY6_UNCEI</name>
<feature type="domain" description="PAC" evidence="19">
    <location>
        <begin position="324"/>
        <end position="380"/>
    </location>
</feature>
<evidence type="ECO:0000259" key="17">
    <source>
        <dbReference type="PROSITE" id="PS50110"/>
    </source>
</evidence>
<reference evidence="20" key="2">
    <citation type="journal article" date="2021" name="Microbiome">
        <title>Successional dynamics and alternative stable states in a saline activated sludge microbial community over 9 years.</title>
        <authorList>
            <person name="Wang Y."/>
            <person name="Ye J."/>
            <person name="Ju F."/>
            <person name="Liu L."/>
            <person name="Boyd J.A."/>
            <person name="Deng Y."/>
            <person name="Parks D.H."/>
            <person name="Jiang X."/>
            <person name="Yin X."/>
            <person name="Woodcroft B.J."/>
            <person name="Tyson G.W."/>
            <person name="Hugenholtz P."/>
            <person name="Polz M.F."/>
            <person name="Zhang T."/>
        </authorList>
    </citation>
    <scope>NUCLEOTIDE SEQUENCE</scope>
    <source>
        <strain evidence="20">HKST-UBA02</strain>
    </source>
</reference>
<evidence type="ECO:0000256" key="2">
    <source>
        <dbReference type="ARBA" id="ARBA00004651"/>
    </source>
</evidence>
<evidence type="ECO:0000259" key="19">
    <source>
        <dbReference type="PROSITE" id="PS50113"/>
    </source>
</evidence>
<keyword evidence="11" id="KW-1133">Transmembrane helix</keyword>
<keyword evidence="12" id="KW-0902">Two-component regulatory system</keyword>
<dbReference type="PROSITE" id="PS50112">
    <property type="entry name" value="PAS"/>
    <property type="match status" value="2"/>
</dbReference>
<feature type="domain" description="Response regulatory" evidence="17">
    <location>
        <begin position="654"/>
        <end position="773"/>
    </location>
</feature>
<accession>A0A956NJY6</accession>
<dbReference type="SUPFAM" id="SSF55785">
    <property type="entry name" value="PYP-like sensor domain (PAS domain)"/>
    <property type="match status" value="3"/>
</dbReference>
<keyword evidence="7" id="KW-0812">Transmembrane</keyword>